<dbReference type="SUPFAM" id="SSF51206">
    <property type="entry name" value="cAMP-binding domain-like"/>
    <property type="match status" value="1"/>
</dbReference>
<dbReference type="Proteomes" id="UP000281553">
    <property type="component" value="Unassembled WGS sequence"/>
</dbReference>
<dbReference type="PANTHER" id="PTHR11635:SF152">
    <property type="entry name" value="CAMP-DEPENDENT PROTEIN KINASE TYPE I REGULATORY SUBUNIT-RELATED"/>
    <property type="match status" value="1"/>
</dbReference>
<dbReference type="PANTHER" id="PTHR11635">
    <property type="entry name" value="CAMP-DEPENDENT PROTEIN KINASE REGULATORY CHAIN"/>
    <property type="match status" value="1"/>
</dbReference>
<dbReference type="Gene3D" id="2.60.120.10">
    <property type="entry name" value="Jelly Rolls"/>
    <property type="match status" value="1"/>
</dbReference>
<feature type="domain" description="Cyclic nucleotide-binding" evidence="4">
    <location>
        <begin position="1"/>
        <end position="85"/>
    </location>
</feature>
<dbReference type="GO" id="GO:0005829">
    <property type="term" value="C:cytosol"/>
    <property type="evidence" value="ECO:0007669"/>
    <property type="project" value="TreeGrafter"/>
</dbReference>
<proteinExistence type="inferred from homology"/>
<dbReference type="InterPro" id="IPR018490">
    <property type="entry name" value="cNMP-bd_dom_sf"/>
</dbReference>
<keyword evidence="6" id="KW-1185">Reference proteome</keyword>
<dbReference type="GO" id="GO:0034236">
    <property type="term" value="F:protein kinase A catalytic subunit binding"/>
    <property type="evidence" value="ECO:0007669"/>
    <property type="project" value="TreeGrafter"/>
</dbReference>
<dbReference type="GO" id="GO:0005952">
    <property type="term" value="C:cAMP-dependent protein kinase complex"/>
    <property type="evidence" value="ECO:0007669"/>
    <property type="project" value="InterPro"/>
</dbReference>
<dbReference type="PROSITE" id="PS50042">
    <property type="entry name" value="CNMP_BINDING_3"/>
    <property type="match status" value="1"/>
</dbReference>
<dbReference type="CDD" id="cd00038">
    <property type="entry name" value="CAP_ED"/>
    <property type="match status" value="1"/>
</dbReference>
<evidence type="ECO:0000256" key="2">
    <source>
        <dbReference type="ARBA" id="ARBA00022566"/>
    </source>
</evidence>
<reference evidence="5 6" key="1">
    <citation type="submission" date="2018-11" db="EMBL/GenBank/DDBJ databases">
        <authorList>
            <consortium name="Pathogen Informatics"/>
        </authorList>
    </citation>
    <scope>NUCLEOTIDE SEQUENCE [LARGE SCALE GENOMIC DNA]</scope>
</reference>
<evidence type="ECO:0000313" key="6">
    <source>
        <dbReference type="Proteomes" id="UP000281553"/>
    </source>
</evidence>
<dbReference type="InterPro" id="IPR050503">
    <property type="entry name" value="cAMP-dep_PK_reg_su-like"/>
</dbReference>
<sequence length="85" mass="9493">MEKWERLTVADALEPVRFEMGDCIVQQGDPGDDFFIIIEPSKLHLIDSGGRFKRLGFLSDGCAWRVMGLNSPRLVSLSLSSLPRA</sequence>
<dbReference type="InterPro" id="IPR014710">
    <property type="entry name" value="RmlC-like_jellyroll"/>
</dbReference>
<evidence type="ECO:0000256" key="1">
    <source>
        <dbReference type="ARBA" id="ARBA00005753"/>
    </source>
</evidence>
<dbReference type="GO" id="GO:0004862">
    <property type="term" value="F:cAMP-dependent protein kinase inhibitor activity"/>
    <property type="evidence" value="ECO:0007669"/>
    <property type="project" value="TreeGrafter"/>
</dbReference>
<keyword evidence="2" id="KW-0547">Nucleotide-binding</keyword>
<gene>
    <name evidence="5" type="ORF">DILT_LOCUS10227</name>
</gene>
<comment type="similarity">
    <text evidence="1">Belongs to the cAMP-dependent kinase regulatory chain family.</text>
</comment>
<evidence type="ECO:0000259" key="4">
    <source>
        <dbReference type="PROSITE" id="PS50042"/>
    </source>
</evidence>
<evidence type="ECO:0000313" key="5">
    <source>
        <dbReference type="EMBL" id="VDN14396.1"/>
    </source>
</evidence>
<dbReference type="InterPro" id="IPR000595">
    <property type="entry name" value="cNMP-bd_dom"/>
</dbReference>
<protein>
    <recommendedName>
        <fullName evidence="4">Cyclic nucleotide-binding domain-containing protein</fullName>
    </recommendedName>
</protein>
<dbReference type="AlphaFoldDB" id="A0A3P7P8M2"/>
<name>A0A3P7P8M2_DIBLA</name>
<dbReference type="GO" id="GO:0030552">
    <property type="term" value="F:cAMP binding"/>
    <property type="evidence" value="ECO:0007669"/>
    <property type="project" value="UniProtKB-KW"/>
</dbReference>
<evidence type="ECO:0000256" key="3">
    <source>
        <dbReference type="ARBA" id="ARBA00023149"/>
    </source>
</evidence>
<keyword evidence="3" id="KW-0114">cAMP</keyword>
<accession>A0A3P7P8M2</accession>
<keyword evidence="2" id="KW-0116">cAMP-binding</keyword>
<dbReference type="OrthoDB" id="417078at2759"/>
<organism evidence="5 6">
    <name type="scientific">Dibothriocephalus latus</name>
    <name type="common">Fish tapeworm</name>
    <name type="synonym">Diphyllobothrium latum</name>
    <dbReference type="NCBI Taxonomy" id="60516"/>
    <lineage>
        <taxon>Eukaryota</taxon>
        <taxon>Metazoa</taxon>
        <taxon>Spiralia</taxon>
        <taxon>Lophotrochozoa</taxon>
        <taxon>Platyhelminthes</taxon>
        <taxon>Cestoda</taxon>
        <taxon>Eucestoda</taxon>
        <taxon>Diphyllobothriidea</taxon>
        <taxon>Diphyllobothriidae</taxon>
        <taxon>Dibothriocephalus</taxon>
    </lineage>
</organism>
<dbReference type="EMBL" id="UYRU01059129">
    <property type="protein sequence ID" value="VDN14396.1"/>
    <property type="molecule type" value="Genomic_DNA"/>
</dbReference>